<proteinExistence type="predicted"/>
<keyword evidence="4" id="KW-0378">Hydrolase</keyword>
<dbReference type="InterPro" id="IPR002469">
    <property type="entry name" value="Peptidase_S9B_N"/>
</dbReference>
<dbReference type="GO" id="GO:0006508">
    <property type="term" value="P:proteolysis"/>
    <property type="evidence" value="ECO:0007669"/>
    <property type="project" value="InterPro"/>
</dbReference>
<dbReference type="PANTHER" id="PTHR11731:SF118">
    <property type="entry name" value="BLR1971 PROTEIN"/>
    <property type="match status" value="1"/>
</dbReference>
<reference evidence="4 5" key="1">
    <citation type="submission" date="2019-03" db="EMBL/GenBank/DDBJ databases">
        <title>Genomic Encyclopedia of Type Strains, Phase IV (KMG-IV): sequencing the most valuable type-strain genomes for metagenomic binning, comparative biology and taxonomic classification.</title>
        <authorList>
            <person name="Goeker M."/>
        </authorList>
    </citation>
    <scope>NUCLEOTIDE SEQUENCE [LARGE SCALE GENOMIC DNA]</scope>
    <source>
        <strain evidence="4 5">DSM 45775</strain>
    </source>
</reference>
<dbReference type="GO" id="GO:0004177">
    <property type="term" value="F:aminopeptidase activity"/>
    <property type="evidence" value="ECO:0007669"/>
    <property type="project" value="UniProtKB-KW"/>
</dbReference>
<dbReference type="InterPro" id="IPR050278">
    <property type="entry name" value="Serine_Prot_S9B/DPPIV"/>
</dbReference>
<evidence type="ECO:0000259" key="3">
    <source>
        <dbReference type="Pfam" id="PF00930"/>
    </source>
</evidence>
<organism evidence="4 5">
    <name type="scientific">Actinomycetospora succinea</name>
    <dbReference type="NCBI Taxonomy" id="663603"/>
    <lineage>
        <taxon>Bacteria</taxon>
        <taxon>Bacillati</taxon>
        <taxon>Actinomycetota</taxon>
        <taxon>Actinomycetes</taxon>
        <taxon>Pseudonocardiales</taxon>
        <taxon>Pseudonocardiaceae</taxon>
        <taxon>Actinomycetospora</taxon>
    </lineage>
</organism>
<comment type="caution">
    <text evidence="4">The sequence shown here is derived from an EMBL/GenBank/DDBJ whole genome shotgun (WGS) entry which is preliminary data.</text>
</comment>
<dbReference type="PANTHER" id="PTHR11731">
    <property type="entry name" value="PROTEASE FAMILY S9B,C DIPEPTIDYL-PEPTIDASE IV-RELATED"/>
    <property type="match status" value="1"/>
</dbReference>
<dbReference type="InterPro" id="IPR029058">
    <property type="entry name" value="AB_hydrolase_fold"/>
</dbReference>
<keyword evidence="5" id="KW-1185">Reference proteome</keyword>
<dbReference type="SUPFAM" id="SSF82171">
    <property type="entry name" value="DPP6 N-terminal domain-like"/>
    <property type="match status" value="1"/>
</dbReference>
<feature type="compositionally biased region" description="Gly residues" evidence="1">
    <location>
        <begin position="12"/>
        <end position="21"/>
    </location>
</feature>
<dbReference type="InterPro" id="IPR001375">
    <property type="entry name" value="Peptidase_S9_cat"/>
</dbReference>
<feature type="region of interest" description="Disordered" evidence="1">
    <location>
        <begin position="1"/>
        <end position="58"/>
    </location>
</feature>
<accession>A0A4R6VD95</accession>
<gene>
    <name evidence="4" type="ORF">EV188_104441</name>
</gene>
<sequence length="861" mass="93462">MGRDGAQDGGEEGVGGRGAGGPLDPPVDRAEVTAQGQLGDGRRAQERSADQGARDVEPVAGGVVGEQEQLLGQVHGKEPTPCRGGRVKRAPDHFAAGLECAATAGCSVDPMTAPMELTDADYARAEAMLGPYRARRVPGAAVTPQWFADGTRFWYRIGSRFLVVDPGEGTRRDAFDHDRLAAALSVAAGTAVAADDLPFTAIDPEVPGSEPDVVRFSALDATWEWSDRAGTCVRVDEPQPGISEVPSPDRAWIAFRRDGDIWVRSRDGEQEFALTDDAAPHHGYGFLPEPLNSGMMMRALGVDPLIVHWSPDSTRLLVPKIDQRDLPEQVLVESAPAGGGRPVAHHIRYPMPGDEAQSTLTWVVLDVAARSVVTQQDDPEPLLHPGALMTAWWFGEKGDAVHLVHRSRDVRTLELRRLDPSTGEITTLISETGETRVDPTPELGETPMVHVLETGEVLWWSQRDGWGHLYLYSPDGVAEQVTRGQWLVRRVLWVDEERRQVWFLANGLVDDDPYVRQICRVGLDGSGFTRLTDDALDHDAVSPPEGGYLVDRASDVATPPQSVVRGGDGQVVVELEAPDTGALEALGWAPPERFRTTAADGRTPIYGLLWKPHGFDPARRYPVIDCIYPGPQIHRSSPAFDTVIPGEAEAFAALGFAVVTVDGRGTPGRSKAFHDASWGALDDAGALVDHVAAIRELGLRHPWLDTERVGITGHSGGGFATGRAMVAHPETYKVGVASAGNHDIGWYVPMWIEWYHGTVDDEARRALSTPALAANLQGKLLLIQGELDDNVLPFHALRLVDALIEADKDVDLLIIPGVEHALLGRRHYATRRTWDYFVRHLHGSEPPSHRLAPFPPPSLGG</sequence>
<dbReference type="Pfam" id="PF00930">
    <property type="entry name" value="DPPIV_N"/>
    <property type="match status" value="1"/>
</dbReference>
<dbReference type="Proteomes" id="UP000295705">
    <property type="component" value="Unassembled WGS sequence"/>
</dbReference>
<keyword evidence="4" id="KW-0645">Protease</keyword>
<feature type="domain" description="Peptidase S9 prolyl oligopeptidase catalytic" evidence="2">
    <location>
        <begin position="647"/>
        <end position="842"/>
    </location>
</feature>
<protein>
    <submittedName>
        <fullName evidence="4">Dipeptidyl aminopeptidase/acylaminoacyl peptidase</fullName>
    </submittedName>
</protein>
<dbReference type="SUPFAM" id="SSF53474">
    <property type="entry name" value="alpha/beta-Hydrolases"/>
    <property type="match status" value="1"/>
</dbReference>
<dbReference type="GO" id="GO:0008236">
    <property type="term" value="F:serine-type peptidase activity"/>
    <property type="evidence" value="ECO:0007669"/>
    <property type="project" value="InterPro"/>
</dbReference>
<dbReference type="Pfam" id="PF00326">
    <property type="entry name" value="Peptidase_S9"/>
    <property type="match status" value="1"/>
</dbReference>
<evidence type="ECO:0000313" key="4">
    <source>
        <dbReference type="EMBL" id="TDQ58694.1"/>
    </source>
</evidence>
<feature type="domain" description="Dipeptidylpeptidase IV N-terminal" evidence="3">
    <location>
        <begin position="245"/>
        <end position="560"/>
    </location>
</feature>
<dbReference type="Gene3D" id="3.40.50.1820">
    <property type="entry name" value="alpha/beta hydrolase"/>
    <property type="match status" value="1"/>
</dbReference>
<keyword evidence="4" id="KW-0031">Aminopeptidase</keyword>
<evidence type="ECO:0000259" key="2">
    <source>
        <dbReference type="Pfam" id="PF00326"/>
    </source>
</evidence>
<dbReference type="AlphaFoldDB" id="A0A4R6VD95"/>
<evidence type="ECO:0000313" key="5">
    <source>
        <dbReference type="Proteomes" id="UP000295705"/>
    </source>
</evidence>
<feature type="compositionally biased region" description="Basic and acidic residues" evidence="1">
    <location>
        <begin position="40"/>
        <end position="57"/>
    </location>
</feature>
<name>A0A4R6VD95_9PSEU</name>
<dbReference type="EMBL" id="SNYO01000004">
    <property type="protein sequence ID" value="TDQ58694.1"/>
    <property type="molecule type" value="Genomic_DNA"/>
</dbReference>
<evidence type="ECO:0000256" key="1">
    <source>
        <dbReference type="SAM" id="MobiDB-lite"/>
    </source>
</evidence>
<dbReference type="Gene3D" id="2.140.10.30">
    <property type="entry name" value="Dipeptidylpeptidase IV, N-terminal domain"/>
    <property type="match status" value="1"/>
</dbReference>